<proteinExistence type="predicted"/>
<gene>
    <name evidence="1" type="ORF">OL497_24725</name>
</gene>
<evidence type="ECO:0000313" key="2">
    <source>
        <dbReference type="Proteomes" id="UP001207742"/>
    </source>
</evidence>
<reference evidence="1 2" key="1">
    <citation type="submission" date="2022-10" db="EMBL/GenBank/DDBJ databases">
        <title>Chitinophaga nivalis PC15 sp. nov., isolated from Pyeongchang county, South Korea.</title>
        <authorList>
            <person name="Trinh H.N."/>
        </authorList>
    </citation>
    <scope>NUCLEOTIDE SEQUENCE [LARGE SCALE GENOMIC DNA]</scope>
    <source>
        <strain evidence="1 2">PC14</strain>
    </source>
</reference>
<keyword evidence="2" id="KW-1185">Reference proteome</keyword>
<name>A0ABT3IT19_9BACT</name>
<dbReference type="Proteomes" id="UP001207742">
    <property type="component" value="Unassembled WGS sequence"/>
</dbReference>
<dbReference type="EMBL" id="JAPDNS010000002">
    <property type="protein sequence ID" value="MCW3487127.1"/>
    <property type="molecule type" value="Genomic_DNA"/>
</dbReference>
<organism evidence="1 2">
    <name type="scientific">Chitinophaga nivalis</name>
    <dbReference type="NCBI Taxonomy" id="2991709"/>
    <lineage>
        <taxon>Bacteria</taxon>
        <taxon>Pseudomonadati</taxon>
        <taxon>Bacteroidota</taxon>
        <taxon>Chitinophagia</taxon>
        <taxon>Chitinophagales</taxon>
        <taxon>Chitinophagaceae</taxon>
        <taxon>Chitinophaga</taxon>
    </lineage>
</organism>
<protein>
    <submittedName>
        <fullName evidence="1">Uncharacterized protein</fullName>
    </submittedName>
</protein>
<dbReference type="RefSeq" id="WP_264733937.1">
    <property type="nucleotide sequence ID" value="NZ_JAPDNR010000001.1"/>
</dbReference>
<sequence length="239" mass="27411">MQIAVPDMANSRTYAARHRFCEYHSDHPPSQLVTYRMTVRTRPAATLEFQRHEVLLNQAPPAFMIDQLLQQTGDLLYPLQIAFRQPAATPHLINAETIRQRWRQALPYLQTCYGGDMAGNLLQLLTDKIMDSLLSDKLPEHEPFIQCYRLSVITASPVRFIYQGHSFLLTPGAPHATGKDTYSTSWQGTTTGHITREIYYHAVSHIQTRHLLSCSCRLLQYQQQQLQQQEELQITCTAT</sequence>
<comment type="caution">
    <text evidence="1">The sequence shown here is derived from an EMBL/GenBank/DDBJ whole genome shotgun (WGS) entry which is preliminary data.</text>
</comment>
<accession>A0ABT3IT19</accession>
<evidence type="ECO:0000313" key="1">
    <source>
        <dbReference type="EMBL" id="MCW3487127.1"/>
    </source>
</evidence>